<proteinExistence type="predicted"/>
<dbReference type="InterPro" id="IPR047198">
    <property type="entry name" value="DDP-like_NUDIX"/>
</dbReference>
<keyword evidence="4" id="KW-0460">Magnesium</keyword>
<evidence type="ECO:0000256" key="2">
    <source>
        <dbReference type="ARBA" id="ARBA00022723"/>
    </source>
</evidence>
<dbReference type="EMBL" id="JAXBLV010000204">
    <property type="protein sequence ID" value="MDY3561984.1"/>
    <property type="molecule type" value="Genomic_DNA"/>
</dbReference>
<evidence type="ECO:0000313" key="6">
    <source>
        <dbReference type="EMBL" id="MDY3561984.1"/>
    </source>
</evidence>
<name>A0ABU5F3A2_9BACT</name>
<evidence type="ECO:0000259" key="5">
    <source>
        <dbReference type="PROSITE" id="PS51462"/>
    </source>
</evidence>
<evidence type="ECO:0000313" key="7">
    <source>
        <dbReference type="Proteomes" id="UP001272242"/>
    </source>
</evidence>
<reference evidence="7" key="1">
    <citation type="journal article" date="2023" name="Mar. Drugs">
        <title>Gemmata algarum, a Novel Planctomycete Isolated from an Algal Mat, Displays Antimicrobial Activity.</title>
        <authorList>
            <person name="Kumar G."/>
            <person name="Kallscheuer N."/>
            <person name="Kashif M."/>
            <person name="Ahamad S."/>
            <person name="Jagadeeshwari U."/>
            <person name="Pannikurungottu S."/>
            <person name="Haufschild T."/>
            <person name="Kabuu M."/>
            <person name="Sasikala C."/>
            <person name="Jogler C."/>
            <person name="Ramana C."/>
        </authorList>
    </citation>
    <scope>NUCLEOTIDE SEQUENCE [LARGE SCALE GENOMIC DNA]</scope>
    <source>
        <strain evidence="7">JC673</strain>
    </source>
</reference>
<dbReference type="Gene3D" id="3.90.79.10">
    <property type="entry name" value="Nucleoside Triphosphate Pyrophosphohydrolase"/>
    <property type="match status" value="1"/>
</dbReference>
<dbReference type="Pfam" id="PF00293">
    <property type="entry name" value="NUDIX"/>
    <property type="match status" value="1"/>
</dbReference>
<dbReference type="PANTHER" id="PTHR12629:SF0">
    <property type="entry name" value="DIPHOSPHOINOSITOL-POLYPHOSPHATE DIPHOSPHATASE"/>
    <property type="match status" value="1"/>
</dbReference>
<feature type="domain" description="Nudix hydrolase" evidence="5">
    <location>
        <begin position="3"/>
        <end position="126"/>
    </location>
</feature>
<dbReference type="PROSITE" id="PS51462">
    <property type="entry name" value="NUDIX"/>
    <property type="match status" value="1"/>
</dbReference>
<dbReference type="RefSeq" id="WP_261184103.1">
    <property type="nucleotide sequence ID" value="NZ_JAXBLV010000204.1"/>
</dbReference>
<accession>A0ABU5F3A2</accession>
<dbReference type="SUPFAM" id="SSF55811">
    <property type="entry name" value="Nudix"/>
    <property type="match status" value="1"/>
</dbReference>
<evidence type="ECO:0000256" key="1">
    <source>
        <dbReference type="ARBA" id="ARBA00001946"/>
    </source>
</evidence>
<organism evidence="6 7">
    <name type="scientific">Gemmata algarum</name>
    <dbReference type="NCBI Taxonomy" id="2975278"/>
    <lineage>
        <taxon>Bacteria</taxon>
        <taxon>Pseudomonadati</taxon>
        <taxon>Planctomycetota</taxon>
        <taxon>Planctomycetia</taxon>
        <taxon>Gemmatales</taxon>
        <taxon>Gemmataceae</taxon>
        <taxon>Gemmata</taxon>
    </lineage>
</organism>
<dbReference type="PANTHER" id="PTHR12629">
    <property type="entry name" value="DIPHOSPHOINOSITOL POLYPHOSPHATE PHOSPHOHYDROLASE"/>
    <property type="match status" value="1"/>
</dbReference>
<dbReference type="InterPro" id="IPR000086">
    <property type="entry name" value="NUDIX_hydrolase_dom"/>
</dbReference>
<evidence type="ECO:0000256" key="3">
    <source>
        <dbReference type="ARBA" id="ARBA00022801"/>
    </source>
</evidence>
<dbReference type="Proteomes" id="UP001272242">
    <property type="component" value="Unassembled WGS sequence"/>
</dbReference>
<comment type="cofactor">
    <cofactor evidence="1">
        <name>Mg(2+)</name>
        <dbReference type="ChEBI" id="CHEBI:18420"/>
    </cofactor>
</comment>
<dbReference type="CDD" id="cd04666">
    <property type="entry name" value="NUDIX_DIPP2_like_Nudt4"/>
    <property type="match status" value="1"/>
</dbReference>
<keyword evidence="3" id="KW-0378">Hydrolase</keyword>
<gene>
    <name evidence="6" type="ORF">R5W23_003415</name>
</gene>
<keyword evidence="7" id="KW-1185">Reference proteome</keyword>
<sequence length="140" mass="15871">MPIWVRQAAAVPVRDGRVCLVRSSSGRRWVVPKGQIEVGHTPREAALAEAWEEAGVVGAIDAEPLGSYAYEKLGRELFVLVYRLVVTEARDEWPERHFRNRTWFPLGEALDRIEEPGLRELVAFAFHAKQQPPRPFLVTA</sequence>
<dbReference type="InterPro" id="IPR015797">
    <property type="entry name" value="NUDIX_hydrolase-like_dom_sf"/>
</dbReference>
<keyword evidence="2" id="KW-0479">Metal-binding</keyword>
<evidence type="ECO:0000256" key="4">
    <source>
        <dbReference type="ARBA" id="ARBA00022842"/>
    </source>
</evidence>
<comment type="caution">
    <text evidence="6">The sequence shown here is derived from an EMBL/GenBank/DDBJ whole genome shotgun (WGS) entry which is preliminary data.</text>
</comment>
<protein>
    <submittedName>
        <fullName evidence="6">NUDIX domain-containing protein</fullName>
    </submittedName>
</protein>